<organism evidence="1 2">
    <name type="scientific">Alicyclobacillus fastidiosus</name>
    <dbReference type="NCBI Taxonomy" id="392011"/>
    <lineage>
        <taxon>Bacteria</taxon>
        <taxon>Bacillati</taxon>
        <taxon>Bacillota</taxon>
        <taxon>Bacilli</taxon>
        <taxon>Bacillales</taxon>
        <taxon>Alicyclobacillaceae</taxon>
        <taxon>Alicyclobacillus</taxon>
    </lineage>
</organism>
<keyword evidence="2" id="KW-1185">Reference proteome</keyword>
<dbReference type="RefSeq" id="WP_268005611.1">
    <property type="nucleotide sequence ID" value="NZ_BSUT01000001.1"/>
</dbReference>
<proteinExistence type="predicted"/>
<dbReference type="EMBL" id="CP104067">
    <property type="protein sequence ID" value="WAH41703.1"/>
    <property type="molecule type" value="Genomic_DNA"/>
</dbReference>
<evidence type="ECO:0000313" key="1">
    <source>
        <dbReference type="EMBL" id="WAH41703.1"/>
    </source>
</evidence>
<protein>
    <submittedName>
        <fullName evidence="1">Uncharacterized protein</fullName>
    </submittedName>
</protein>
<dbReference type="Proteomes" id="UP001164761">
    <property type="component" value="Chromosome"/>
</dbReference>
<name>A0ABY6ZGI9_9BACL</name>
<reference evidence="1" key="1">
    <citation type="submission" date="2022-08" db="EMBL/GenBank/DDBJ databases">
        <title>Alicyclobacillus fastidiosus DSM 17978, complete genome.</title>
        <authorList>
            <person name="Wang Q."/>
            <person name="Cai R."/>
            <person name="Wang Z."/>
        </authorList>
    </citation>
    <scope>NUCLEOTIDE SEQUENCE</scope>
    <source>
        <strain evidence="1">DSM 17978</strain>
    </source>
</reference>
<sequence>MDVIDAISRLTGMKARMILFQDVLHENLISSRRGLMVSQEDTLTDYTAAIGLAMRGV</sequence>
<accession>A0ABY6ZGI9</accession>
<gene>
    <name evidence="1" type="ORF">NZD89_26420</name>
</gene>
<evidence type="ECO:0000313" key="2">
    <source>
        <dbReference type="Proteomes" id="UP001164761"/>
    </source>
</evidence>